<protein>
    <recommendedName>
        <fullName evidence="3">DUF829 domain-containing protein</fullName>
    </recommendedName>
</protein>
<sequence length="334" mass="37965">MSKLVVLSGSLSRSLHLRPSTSTFVCSVRCETTTSTRHQSTAAVIPPLTAQFPVAEKVESKSQKVIGHFAMIDDSAHLQEKKPLVVMLGWGGCNDKQLAKAGQVWLDQGYGLVRYSAPMGEVTSLRDYPKYAKSLYSAISQNLQGRQILLHIFSMNGINVFLKMFNLLDKTSEGKKVMSSIKGVIFDSAPADVPPVPTAMAFAMTIYPPYPNEDLVNKYSRNLLYTYYLAKYYGQRLNVYLRSLMGQDAYAEWFGFYGISKVKHILPAKQMYFYSTKDYVCNAKVIEKFIDMQPEEAEVKKFKFTDSHHVMHFRKHAELYQNECKKFAEEAFKQ</sequence>
<keyword evidence="2" id="KW-1185">Reference proteome</keyword>
<proteinExistence type="predicted"/>
<dbReference type="Pfam" id="PF05705">
    <property type="entry name" value="DUF829"/>
    <property type="match status" value="1"/>
</dbReference>
<dbReference type="InterPro" id="IPR008547">
    <property type="entry name" value="DUF829_TMEM53"/>
</dbReference>
<dbReference type="OrthoDB" id="77878at2759"/>
<evidence type="ECO:0008006" key="3">
    <source>
        <dbReference type="Google" id="ProtNLM"/>
    </source>
</evidence>
<dbReference type="InterPro" id="IPR029058">
    <property type="entry name" value="AB_hydrolase_fold"/>
</dbReference>
<dbReference type="Proteomes" id="UP000783686">
    <property type="component" value="Unassembled WGS sequence"/>
</dbReference>
<evidence type="ECO:0000313" key="1">
    <source>
        <dbReference type="EMBL" id="CAD5218696.1"/>
    </source>
</evidence>
<dbReference type="EMBL" id="CAJFCW020000004">
    <property type="protein sequence ID" value="CAG9111367.1"/>
    <property type="molecule type" value="Genomic_DNA"/>
</dbReference>
<dbReference type="PANTHER" id="PTHR12265:SF41">
    <property type="entry name" value="TRANSMEMBRANE PROTEIN 53"/>
    <property type="match status" value="1"/>
</dbReference>
<comment type="caution">
    <text evidence="1">The sequence shown here is derived from an EMBL/GenBank/DDBJ whole genome shotgun (WGS) entry which is preliminary data.</text>
</comment>
<dbReference type="EMBL" id="CAJFDH010000004">
    <property type="protein sequence ID" value="CAD5218696.1"/>
    <property type="molecule type" value="Genomic_DNA"/>
</dbReference>
<evidence type="ECO:0000313" key="2">
    <source>
        <dbReference type="Proteomes" id="UP000614601"/>
    </source>
</evidence>
<gene>
    <name evidence="1" type="ORF">BOKJ2_LOCUS7906</name>
</gene>
<dbReference type="SUPFAM" id="SSF53474">
    <property type="entry name" value="alpha/beta-Hydrolases"/>
    <property type="match status" value="1"/>
</dbReference>
<dbReference type="Proteomes" id="UP000614601">
    <property type="component" value="Unassembled WGS sequence"/>
</dbReference>
<dbReference type="AlphaFoldDB" id="A0A811KSD4"/>
<dbReference type="PANTHER" id="PTHR12265">
    <property type="entry name" value="TRANSMEMBRANE PROTEIN 53"/>
    <property type="match status" value="1"/>
</dbReference>
<reference evidence="1" key="1">
    <citation type="submission" date="2020-09" db="EMBL/GenBank/DDBJ databases">
        <authorList>
            <person name="Kikuchi T."/>
        </authorList>
    </citation>
    <scope>NUCLEOTIDE SEQUENCE</scope>
    <source>
        <strain evidence="1">SH1</strain>
    </source>
</reference>
<organism evidence="1 2">
    <name type="scientific">Bursaphelenchus okinawaensis</name>
    <dbReference type="NCBI Taxonomy" id="465554"/>
    <lineage>
        <taxon>Eukaryota</taxon>
        <taxon>Metazoa</taxon>
        <taxon>Ecdysozoa</taxon>
        <taxon>Nematoda</taxon>
        <taxon>Chromadorea</taxon>
        <taxon>Rhabditida</taxon>
        <taxon>Tylenchina</taxon>
        <taxon>Tylenchomorpha</taxon>
        <taxon>Aphelenchoidea</taxon>
        <taxon>Aphelenchoididae</taxon>
        <taxon>Bursaphelenchus</taxon>
    </lineage>
</organism>
<name>A0A811KSD4_9BILA</name>
<accession>A0A811KSD4</accession>